<gene>
    <name evidence="9" type="primary">LOC113730811</name>
</gene>
<dbReference type="PROSITE" id="PS51293">
    <property type="entry name" value="SANT"/>
    <property type="match status" value="2"/>
</dbReference>
<dbReference type="GeneID" id="113730811"/>
<dbReference type="SUPFAM" id="SSF46689">
    <property type="entry name" value="Homeodomain-like"/>
    <property type="match status" value="2"/>
</dbReference>
<feature type="compositionally biased region" description="Polar residues" evidence="4">
    <location>
        <begin position="1501"/>
        <end position="1525"/>
    </location>
</feature>
<reference evidence="8" key="1">
    <citation type="journal article" date="2025" name="Foods">
        <title>Unveiling the Microbial Signatures of Arabica Coffee Cherries: Insights into Ripeness Specific Diversity, Functional Traits, and Implications for Quality and Safety.</title>
        <authorList>
            <consortium name="RefSeq"/>
            <person name="Tenea G.N."/>
            <person name="Cifuentes V."/>
            <person name="Reyes P."/>
            <person name="Cevallos-Vallejos M."/>
        </authorList>
    </citation>
    <scope>NUCLEOTIDE SEQUENCE [LARGE SCALE GENOMIC DNA]</scope>
</reference>
<feature type="compositionally biased region" description="Basic and acidic residues" evidence="4">
    <location>
        <begin position="1483"/>
        <end position="1492"/>
    </location>
</feature>
<feature type="compositionally biased region" description="Basic and acidic residues" evidence="4">
    <location>
        <begin position="7"/>
        <end position="25"/>
    </location>
</feature>
<sequence>MPPEPLPWDRKDFFKERKHERQEPYHHHHHHHHLHPTGGGGGGGGGGYGGGIGGFGGGPRWREPPHPHPHPYHYASPRWVSDFRYRPPPGYGKQGGRHLYPEESSHGFVPSRPSDRVFEDENCRASVSGKYSRSNRESRGPFGQKDWKGQSWEATPSPNAPGRPLETSDQHRSVDEMQTCTSSHPHLDSANSWDQSHLKDQHEKSSGVVNALGSSGQRLERENSLGSMDWKPLKWTRSGSLSSRGSGFSHSSSSKSMGADSNEMKAEVQPSNVTPVQSPSGNAATPVAAPAAAYETSAGASEEMSSRKKPRLGWGEGLAKYEKKKVEGVDDTTLKNGTIICSSSREPLHLHSSHLADKSPRITAFSDCASPATPSSVGCSSSPGLEEKQFIKAPSVDNEATNLSPSIVSQDHRDHIEGATFDLENLDLAESGHFNSAINELLLSDDLISVDSGFVKSTAINKLLVWKGDVLRKLEMTESEIDRLEGELKTLASIPESSCHHPAVSSSLPMDCFSKPAEEQDVTSSISHSPALLDLGSSGHNDAEKMPNVLVDDHTEVKDEDVDSPGSATSKFVEVVSSGKDASPSELGNEPGIDSVCISNTDCAMSKNLELRYVGNGVHEDNGGENFQLVASCSPTHLDEISLCDDKELKLCESIFASNKESASRAAEVFNKLLPADLCKFDISGVCSLKSNPMVKENFLRRKRFQQFKERCIALKYRALQHLWKADVCSLSMRRFRVKSHKKLDLSLRTVLNSSQKHRSSFRSRLSSHDGNVSSGSNTVMMNFISKLLSDSQVKPCRDTLKMPAMILDKKEKMISRFISSNGLVEDPSAVEKERSMINPWTSEEKEMFMDMLAVHGKDFTKIASFLVHKTTADCVEFYYKNHKSDCFKKTKKHPEYPKQGKSYTANNYLVASGKRWHCEANAASLDILGAASAIAANVDHGMEIQQTPTSKYLLGRSSDYKSSKGDNGLLERPSSLDADNNERETVAADVLAGICGSLSSEAMSSCITSAVDPGEGYREWKYSRVGSSSRLPLTPEAMQNGDEETCSDESCGEMDPTDWTDEEKAIFIQAVSSYGKDFAMISRYVSTRSREQCKVFFSKARKCLGLDMISPGPGNVVRRDASGGSDTDDVGVVETGSITCSEKSGVKLEVDLPCPEVKLNIEPDSAGLANVNPDLNRLEEISGTGDRAAVEAGLQSKNLTDDSEMEEKPEQEADGSGDIQSVPSGEVEQGTAVTTTGVGDTSDSANTLDTQIHSGALEKRDEHLDAEMEGLSPVSWESSINDRKEKDDANQKDVNGMDQDLKSTPHGDISGDRQIGVLETDSAGKPCVGPIEQNGFPAPMKSVPQSCAVKCQTPNEATLSALEVVKISGEQGHQVTRVGEKLRSGSSLLGSVDPCHILKGYPLPPSTTREVNGNSSCRRSATPQSIPKLGNNFHRDCHLARDSYLQKCNGVKHYSSIAELPFKFREQSRDTNPDHQSGSPSDVEKPRRNGDVKLFGQILTKPSYQPKSSSSRQQNGGNENQQSKIGKPLGTKFASDQAIGGNLSQTKLDRNNLLGTENLPVRSFGYWDGSRIQTGLHSLPDSAMLLAKYPAAFGNYVLPSSKLEQLPVHGVNNGERNLNGSAVFPAREIGSSNAAAAAAADYQAYRSRELQPFTLDMKQRQDAVLSEMHRRNGFDVVSGMQQAARGLVGINVVSRAGILVGGQCTGVSDPVAAIKMHYSKAEQLNGGQTASIIREDDSWRGKGSIGR</sequence>
<evidence type="ECO:0000259" key="7">
    <source>
        <dbReference type="PROSITE" id="PS51294"/>
    </source>
</evidence>
<feature type="compositionally biased region" description="Polar residues" evidence="4">
    <location>
        <begin position="176"/>
        <end position="195"/>
    </location>
</feature>
<feature type="compositionally biased region" description="Basic and acidic residues" evidence="4">
    <location>
        <begin position="113"/>
        <end position="123"/>
    </location>
</feature>
<feature type="compositionally biased region" description="Basic residues" evidence="4">
    <location>
        <begin position="26"/>
        <end position="35"/>
    </location>
</feature>
<accession>A0A6P6WBR6</accession>
<evidence type="ECO:0000259" key="5">
    <source>
        <dbReference type="PROSITE" id="PS50090"/>
    </source>
</evidence>
<feature type="domain" description="SANT" evidence="6">
    <location>
        <begin position="836"/>
        <end position="887"/>
    </location>
</feature>
<feature type="compositionally biased region" description="Polar residues" evidence="4">
    <location>
        <begin position="269"/>
        <end position="282"/>
    </location>
</feature>
<evidence type="ECO:0000256" key="4">
    <source>
        <dbReference type="SAM" id="MobiDB-lite"/>
    </source>
</evidence>
<dbReference type="Gene3D" id="1.20.58.1880">
    <property type="match status" value="1"/>
</dbReference>
<feature type="compositionally biased region" description="Low complexity" evidence="4">
    <location>
        <begin position="238"/>
        <end position="261"/>
    </location>
</feature>
<dbReference type="PROSITE" id="PS50090">
    <property type="entry name" value="MYB_LIKE"/>
    <property type="match status" value="1"/>
</dbReference>
<feature type="compositionally biased region" description="Basic and acidic residues" evidence="4">
    <location>
        <begin position="1281"/>
        <end position="1292"/>
    </location>
</feature>
<evidence type="ECO:0000256" key="3">
    <source>
        <dbReference type="SAM" id="Coils"/>
    </source>
</evidence>
<feature type="domain" description="Myb-like" evidence="5">
    <location>
        <begin position="1060"/>
        <end position="1102"/>
    </location>
</feature>
<dbReference type="InterPro" id="IPR017930">
    <property type="entry name" value="Myb_dom"/>
</dbReference>
<dbReference type="InterPro" id="IPR017884">
    <property type="entry name" value="SANT_dom"/>
</dbReference>
<protein>
    <submittedName>
        <fullName evidence="9">Uncharacterized protein isoform X1</fullName>
    </submittedName>
</protein>
<reference evidence="9" key="2">
    <citation type="submission" date="2025-08" db="UniProtKB">
        <authorList>
            <consortium name="RefSeq"/>
        </authorList>
    </citation>
    <scope>IDENTIFICATION</scope>
    <source>
        <tissue evidence="9">Leaves</tissue>
    </source>
</reference>
<dbReference type="InterPro" id="IPR001005">
    <property type="entry name" value="SANT/Myb"/>
</dbReference>
<keyword evidence="3" id="KW-0175">Coiled coil</keyword>
<feature type="region of interest" description="Disordered" evidence="4">
    <location>
        <begin position="86"/>
        <end position="289"/>
    </location>
</feature>
<feature type="region of interest" description="Disordered" evidence="4">
    <location>
        <begin position="1196"/>
        <end position="1248"/>
    </location>
</feature>
<dbReference type="OrthoDB" id="10258692at2759"/>
<evidence type="ECO:0000313" key="8">
    <source>
        <dbReference type="Proteomes" id="UP001652660"/>
    </source>
</evidence>
<dbReference type="CDD" id="cd00167">
    <property type="entry name" value="SANT"/>
    <property type="match status" value="1"/>
</dbReference>
<dbReference type="InterPro" id="IPR009057">
    <property type="entry name" value="Homeodomain-like_sf"/>
</dbReference>
<feature type="compositionally biased region" description="Basic and acidic residues" evidence="4">
    <location>
        <begin position="166"/>
        <end position="175"/>
    </location>
</feature>
<feature type="compositionally biased region" description="Basic and acidic residues" evidence="4">
    <location>
        <begin position="196"/>
        <end position="205"/>
    </location>
</feature>
<evidence type="ECO:0000256" key="1">
    <source>
        <dbReference type="ARBA" id="ARBA00004123"/>
    </source>
</evidence>
<dbReference type="Pfam" id="PF00249">
    <property type="entry name" value="Myb_DNA-binding"/>
    <property type="match status" value="2"/>
</dbReference>
<feature type="domain" description="SANT" evidence="6">
    <location>
        <begin position="1058"/>
        <end position="1106"/>
    </location>
</feature>
<evidence type="ECO:0000313" key="9">
    <source>
        <dbReference type="RefSeq" id="XP_027111552.2"/>
    </source>
</evidence>
<feature type="compositionally biased region" description="Polar residues" evidence="4">
    <location>
        <begin position="1407"/>
        <end position="1426"/>
    </location>
</feature>
<feature type="compositionally biased region" description="Gly residues" evidence="4">
    <location>
        <begin position="37"/>
        <end position="59"/>
    </location>
</feature>
<dbReference type="RefSeq" id="XP_027111552.2">
    <property type="nucleotide sequence ID" value="XM_027255751.2"/>
</dbReference>
<feature type="compositionally biased region" description="Acidic residues" evidence="4">
    <location>
        <begin position="1042"/>
        <end position="1055"/>
    </location>
</feature>
<keyword evidence="8" id="KW-1185">Reference proteome</keyword>
<feature type="domain" description="HTH myb-type" evidence="7">
    <location>
        <begin position="1060"/>
        <end position="1109"/>
    </location>
</feature>
<evidence type="ECO:0000259" key="6">
    <source>
        <dbReference type="PROSITE" id="PS51293"/>
    </source>
</evidence>
<evidence type="ECO:0000256" key="2">
    <source>
        <dbReference type="ARBA" id="ARBA00023242"/>
    </source>
</evidence>
<feature type="region of interest" description="Disordered" evidence="4">
    <location>
        <begin position="1271"/>
        <end position="1313"/>
    </location>
</feature>
<feature type="region of interest" description="Disordered" evidence="4">
    <location>
        <begin position="1"/>
        <end position="69"/>
    </location>
</feature>
<feature type="region of interest" description="Disordered" evidence="4">
    <location>
        <begin position="1032"/>
        <end position="1055"/>
    </location>
</feature>
<comment type="subcellular location">
    <subcellularLocation>
        <location evidence="1">Nucleus</location>
    </subcellularLocation>
</comment>
<dbReference type="Gene3D" id="1.10.10.60">
    <property type="entry name" value="Homeodomain-like"/>
    <property type="match status" value="1"/>
</dbReference>
<keyword evidence="2" id="KW-0539">Nucleus</keyword>
<organism evidence="8 9">
    <name type="scientific">Coffea arabica</name>
    <name type="common">Arabian coffee</name>
    <dbReference type="NCBI Taxonomy" id="13443"/>
    <lineage>
        <taxon>Eukaryota</taxon>
        <taxon>Viridiplantae</taxon>
        <taxon>Streptophyta</taxon>
        <taxon>Embryophyta</taxon>
        <taxon>Tracheophyta</taxon>
        <taxon>Spermatophyta</taxon>
        <taxon>Magnoliopsida</taxon>
        <taxon>eudicotyledons</taxon>
        <taxon>Gunneridae</taxon>
        <taxon>Pentapetalae</taxon>
        <taxon>asterids</taxon>
        <taxon>lamiids</taxon>
        <taxon>Gentianales</taxon>
        <taxon>Rubiaceae</taxon>
        <taxon>Ixoroideae</taxon>
        <taxon>Gardenieae complex</taxon>
        <taxon>Bertiereae - Coffeeae clade</taxon>
        <taxon>Coffeeae</taxon>
        <taxon>Coffea</taxon>
    </lineage>
</organism>
<feature type="coiled-coil region" evidence="3">
    <location>
        <begin position="467"/>
        <end position="494"/>
    </location>
</feature>
<name>A0A6P6WBR6_COFAR</name>
<dbReference type="SMART" id="SM00717">
    <property type="entry name" value="SANT"/>
    <property type="match status" value="2"/>
</dbReference>
<dbReference type="Proteomes" id="UP001652660">
    <property type="component" value="Chromosome 2c"/>
</dbReference>
<feature type="region of interest" description="Disordered" evidence="4">
    <location>
        <begin position="1402"/>
        <end position="1427"/>
    </location>
</feature>
<dbReference type="PROSITE" id="PS51294">
    <property type="entry name" value="HTH_MYB"/>
    <property type="match status" value="1"/>
</dbReference>
<dbReference type="PANTHER" id="PTHR47340:SF1">
    <property type="entry name" value="DUPLICATED HOMEODOMAIN-LIKE SUPERFAMILY PROTEIN"/>
    <property type="match status" value="1"/>
</dbReference>
<proteinExistence type="predicted"/>
<feature type="region of interest" description="Disordered" evidence="4">
    <location>
        <begin position="956"/>
        <end position="980"/>
    </location>
</feature>
<feature type="region of interest" description="Disordered" evidence="4">
    <location>
        <begin position="1467"/>
        <end position="1529"/>
    </location>
</feature>
<feature type="compositionally biased region" description="Basic and acidic residues" evidence="4">
    <location>
        <begin position="1300"/>
        <end position="1312"/>
    </location>
</feature>
<feature type="compositionally biased region" description="Low complexity" evidence="4">
    <location>
        <begin position="1232"/>
        <end position="1246"/>
    </location>
</feature>
<dbReference type="PANTHER" id="PTHR47340">
    <property type="entry name" value="DUPLICATED HOMEODOMAIN-LIKE SUPERFAMILY PROTEIN"/>
    <property type="match status" value="1"/>
</dbReference>